<protein>
    <submittedName>
        <fullName evidence="2">Uncharacterized protein</fullName>
    </submittedName>
</protein>
<dbReference type="RefSeq" id="WP_184155786.1">
    <property type="nucleotide sequence ID" value="NZ_JACHKA010000001.1"/>
</dbReference>
<dbReference type="EMBL" id="JACHKA010000001">
    <property type="protein sequence ID" value="MBB5987315.1"/>
    <property type="molecule type" value="Genomic_DNA"/>
</dbReference>
<reference evidence="2 3" key="1">
    <citation type="submission" date="2020-08" db="EMBL/GenBank/DDBJ databases">
        <title>Exploring microbial biodiversity for novel pathways involved in the catabolism of aromatic compounds derived from lignin.</title>
        <authorList>
            <person name="Elkins J."/>
        </authorList>
    </citation>
    <scope>NUCLEOTIDE SEQUENCE [LARGE SCALE GENOMIC DNA]</scope>
    <source>
        <strain evidence="2 3">B1D3A</strain>
    </source>
</reference>
<sequence length="116" mass="11850">MTLPTDATQTSPAAPASAIDAMMTLWTLPARLGLAAMQNGMAMATQMLPMALGAQKMLGQDAMGQEMMNQARGAAKVAAEGASAHVQKVAEAAEEQAARIDDKPGDTVPNPAALVS</sequence>
<feature type="region of interest" description="Disordered" evidence="1">
    <location>
        <begin position="93"/>
        <end position="116"/>
    </location>
</feature>
<proteinExistence type="predicted"/>
<keyword evidence="3" id="KW-1185">Reference proteome</keyword>
<accession>A0ABR6NJ57</accession>
<gene>
    <name evidence="2" type="ORF">HNP60_003289</name>
</gene>
<comment type="caution">
    <text evidence="2">The sequence shown here is derived from an EMBL/GenBank/DDBJ whole genome shotgun (WGS) entry which is preliminary data.</text>
</comment>
<evidence type="ECO:0000256" key="1">
    <source>
        <dbReference type="SAM" id="MobiDB-lite"/>
    </source>
</evidence>
<dbReference type="Proteomes" id="UP001138540">
    <property type="component" value="Unassembled WGS sequence"/>
</dbReference>
<feature type="compositionally biased region" description="Basic and acidic residues" evidence="1">
    <location>
        <begin position="96"/>
        <end position="105"/>
    </location>
</feature>
<evidence type="ECO:0000313" key="2">
    <source>
        <dbReference type="EMBL" id="MBB5987315.1"/>
    </source>
</evidence>
<evidence type="ECO:0000313" key="3">
    <source>
        <dbReference type="Proteomes" id="UP001138540"/>
    </source>
</evidence>
<name>A0ABR6NJ57_9SPHN</name>
<organism evidence="2 3">
    <name type="scientific">Sphingobium lignivorans</name>
    <dbReference type="NCBI Taxonomy" id="2735886"/>
    <lineage>
        <taxon>Bacteria</taxon>
        <taxon>Pseudomonadati</taxon>
        <taxon>Pseudomonadota</taxon>
        <taxon>Alphaproteobacteria</taxon>
        <taxon>Sphingomonadales</taxon>
        <taxon>Sphingomonadaceae</taxon>
        <taxon>Sphingobium</taxon>
    </lineage>
</organism>